<dbReference type="AlphaFoldDB" id="A0A2U1KB48"/>
<feature type="transmembrane region" description="Helical" evidence="1">
    <location>
        <begin position="27"/>
        <end position="53"/>
    </location>
</feature>
<dbReference type="SUPFAM" id="SSF81383">
    <property type="entry name" value="F-box domain"/>
    <property type="match status" value="1"/>
</dbReference>
<keyword evidence="1" id="KW-0812">Transmembrane</keyword>
<evidence type="ECO:0000313" key="3">
    <source>
        <dbReference type="EMBL" id="PWA33984.1"/>
    </source>
</evidence>
<dbReference type="InterPro" id="IPR055294">
    <property type="entry name" value="FBL60-like"/>
</dbReference>
<name>A0A2U1KB48_ARTAN</name>
<evidence type="ECO:0000256" key="1">
    <source>
        <dbReference type="SAM" id="Phobius"/>
    </source>
</evidence>
<protein>
    <submittedName>
        <fullName evidence="3">FBD-like protein</fullName>
    </submittedName>
</protein>
<dbReference type="PANTHER" id="PTHR31293">
    <property type="entry name" value="RNI-LIKE SUPERFAMILY PROTEIN"/>
    <property type="match status" value="1"/>
</dbReference>
<proteinExistence type="predicted"/>
<dbReference type="InterPro" id="IPR001810">
    <property type="entry name" value="F-box_dom"/>
</dbReference>
<keyword evidence="1" id="KW-0472">Membrane</keyword>
<dbReference type="PANTHER" id="PTHR31293:SF12">
    <property type="entry name" value="RNI-LIKE SUPERFAMILY PROTEIN"/>
    <property type="match status" value="1"/>
</dbReference>
<organism evidence="3 4">
    <name type="scientific">Artemisia annua</name>
    <name type="common">Sweet wormwood</name>
    <dbReference type="NCBI Taxonomy" id="35608"/>
    <lineage>
        <taxon>Eukaryota</taxon>
        <taxon>Viridiplantae</taxon>
        <taxon>Streptophyta</taxon>
        <taxon>Embryophyta</taxon>
        <taxon>Tracheophyta</taxon>
        <taxon>Spermatophyta</taxon>
        <taxon>Magnoliopsida</taxon>
        <taxon>eudicotyledons</taxon>
        <taxon>Gunneridae</taxon>
        <taxon>Pentapetalae</taxon>
        <taxon>asterids</taxon>
        <taxon>campanulids</taxon>
        <taxon>Asterales</taxon>
        <taxon>Asteraceae</taxon>
        <taxon>Asteroideae</taxon>
        <taxon>Anthemideae</taxon>
        <taxon>Artemisiinae</taxon>
        <taxon>Artemisia</taxon>
    </lineage>
</organism>
<dbReference type="InterPro" id="IPR032675">
    <property type="entry name" value="LRR_dom_sf"/>
</dbReference>
<dbReference type="Gene3D" id="3.80.10.10">
    <property type="entry name" value="Ribonuclease Inhibitor"/>
    <property type="match status" value="1"/>
</dbReference>
<sequence length="332" mass="37138">MVYDFAAAFESGKALVSFRCRHKLSALLTILIILSGEMIGLLLQPLTALLLLIQNPITGGSSLSEMPMNLRYYCKLRKLSYSTIMIRGHPVAPLPGWTLNTDVVQDKPKKPDAIVIGTVLHTCSRAGGVCPRDMSSTGEEVDRLPKELLSNVLSLMPTKFAVRTSILSKRWRNNWKLVHNLDFDFSVIHHGFSFYYLLQFVVRILKHSLISHCPSSVNLPNLKTLDVVLDSKTSDNAFKFINGCPVLEHLSLARVSCEVDDDHLLVELLKGISEVKSLSLAINYTLNDASSYSNCVQYHNLLRYSCDSPLPKFPNLKHLELKRVITVLMNGS</sequence>
<dbReference type="InterPro" id="IPR036047">
    <property type="entry name" value="F-box-like_dom_sf"/>
</dbReference>
<evidence type="ECO:0000259" key="2">
    <source>
        <dbReference type="PROSITE" id="PS50181"/>
    </source>
</evidence>
<evidence type="ECO:0000313" key="4">
    <source>
        <dbReference type="Proteomes" id="UP000245207"/>
    </source>
</evidence>
<dbReference type="InterPro" id="IPR053781">
    <property type="entry name" value="F-box_AtFBL13-like"/>
</dbReference>
<feature type="domain" description="F-box" evidence="2">
    <location>
        <begin position="138"/>
        <end position="188"/>
    </location>
</feature>
<dbReference type="EMBL" id="PKPP01024374">
    <property type="protein sequence ID" value="PWA33984.1"/>
    <property type="molecule type" value="Genomic_DNA"/>
</dbReference>
<dbReference type="OrthoDB" id="1919832at2759"/>
<dbReference type="PROSITE" id="PS50181">
    <property type="entry name" value="FBOX"/>
    <property type="match status" value="1"/>
</dbReference>
<accession>A0A2U1KB48</accession>
<dbReference type="Pfam" id="PF00646">
    <property type="entry name" value="F-box"/>
    <property type="match status" value="1"/>
</dbReference>
<comment type="caution">
    <text evidence="3">The sequence shown here is derived from an EMBL/GenBank/DDBJ whole genome shotgun (WGS) entry which is preliminary data.</text>
</comment>
<dbReference type="Proteomes" id="UP000245207">
    <property type="component" value="Unassembled WGS sequence"/>
</dbReference>
<gene>
    <name evidence="3" type="ORF">CTI12_AA612820</name>
</gene>
<keyword evidence="1" id="KW-1133">Transmembrane helix</keyword>
<reference evidence="3 4" key="1">
    <citation type="journal article" date="2018" name="Mol. Plant">
        <title>The genome of Artemisia annua provides insight into the evolution of Asteraceae family and artemisinin biosynthesis.</title>
        <authorList>
            <person name="Shen Q."/>
            <person name="Zhang L."/>
            <person name="Liao Z."/>
            <person name="Wang S."/>
            <person name="Yan T."/>
            <person name="Shi P."/>
            <person name="Liu M."/>
            <person name="Fu X."/>
            <person name="Pan Q."/>
            <person name="Wang Y."/>
            <person name="Lv Z."/>
            <person name="Lu X."/>
            <person name="Zhang F."/>
            <person name="Jiang W."/>
            <person name="Ma Y."/>
            <person name="Chen M."/>
            <person name="Hao X."/>
            <person name="Li L."/>
            <person name="Tang Y."/>
            <person name="Lv G."/>
            <person name="Zhou Y."/>
            <person name="Sun X."/>
            <person name="Brodelius P.E."/>
            <person name="Rose J.K.C."/>
            <person name="Tang K."/>
        </authorList>
    </citation>
    <scope>NUCLEOTIDE SEQUENCE [LARGE SCALE GENOMIC DNA]</scope>
    <source>
        <strain evidence="4">cv. Huhao1</strain>
        <tissue evidence="3">Leaf</tissue>
    </source>
</reference>
<dbReference type="CDD" id="cd22160">
    <property type="entry name" value="F-box_AtFBL13-like"/>
    <property type="match status" value="1"/>
</dbReference>
<keyword evidence="4" id="KW-1185">Reference proteome</keyword>